<keyword evidence="3" id="KW-1185">Reference proteome</keyword>
<feature type="signal peptide" evidence="1">
    <location>
        <begin position="1"/>
        <end position="24"/>
    </location>
</feature>
<gene>
    <name evidence="2" type="ORF">IWQ60_001499</name>
</gene>
<accession>A0A9W8AJR5</accession>
<dbReference type="Proteomes" id="UP001150569">
    <property type="component" value="Unassembled WGS sequence"/>
</dbReference>
<proteinExistence type="predicted"/>
<evidence type="ECO:0000256" key="1">
    <source>
        <dbReference type="SAM" id="SignalP"/>
    </source>
</evidence>
<evidence type="ECO:0000313" key="2">
    <source>
        <dbReference type="EMBL" id="KAJ1929054.1"/>
    </source>
</evidence>
<comment type="caution">
    <text evidence="2">The sequence shown here is derived from an EMBL/GenBank/DDBJ whole genome shotgun (WGS) entry which is preliminary data.</text>
</comment>
<protein>
    <submittedName>
        <fullName evidence="2">Uncharacterized protein</fullName>
    </submittedName>
</protein>
<reference evidence="2" key="1">
    <citation type="submission" date="2022-07" db="EMBL/GenBank/DDBJ databases">
        <title>Phylogenomic reconstructions and comparative analyses of Kickxellomycotina fungi.</title>
        <authorList>
            <person name="Reynolds N.K."/>
            <person name="Stajich J.E."/>
            <person name="Barry K."/>
            <person name="Grigoriev I.V."/>
            <person name="Crous P."/>
            <person name="Smith M.E."/>
        </authorList>
    </citation>
    <scope>NUCLEOTIDE SEQUENCE</scope>
    <source>
        <strain evidence="2">RSA 861</strain>
    </source>
</reference>
<keyword evidence="1" id="KW-0732">Signal</keyword>
<dbReference type="EMBL" id="JANBPT010000049">
    <property type="protein sequence ID" value="KAJ1929054.1"/>
    <property type="molecule type" value="Genomic_DNA"/>
</dbReference>
<dbReference type="AlphaFoldDB" id="A0A9W8AJR5"/>
<sequence>MRPSTVFNLTPFICLGFLASGLSGTPVDQLTHHHPGKSQQHVSIDESLNVYYRSEITWEDNQAQFVSDSEDEGTGYSPLHPGELTVAKLNPTTDNTRRRVRLLRPAVTANTVC</sequence>
<feature type="chain" id="PRO_5040785046" evidence="1">
    <location>
        <begin position="25"/>
        <end position="113"/>
    </location>
</feature>
<name>A0A9W8AJR5_9FUNG</name>
<organism evidence="2 3">
    <name type="scientific">Tieghemiomyces parasiticus</name>
    <dbReference type="NCBI Taxonomy" id="78921"/>
    <lineage>
        <taxon>Eukaryota</taxon>
        <taxon>Fungi</taxon>
        <taxon>Fungi incertae sedis</taxon>
        <taxon>Zoopagomycota</taxon>
        <taxon>Kickxellomycotina</taxon>
        <taxon>Dimargaritomycetes</taxon>
        <taxon>Dimargaritales</taxon>
        <taxon>Dimargaritaceae</taxon>
        <taxon>Tieghemiomyces</taxon>
    </lineage>
</organism>
<evidence type="ECO:0000313" key="3">
    <source>
        <dbReference type="Proteomes" id="UP001150569"/>
    </source>
</evidence>